<evidence type="ECO:0000313" key="6">
    <source>
        <dbReference type="Proteomes" id="UP000737171"/>
    </source>
</evidence>
<reference evidence="5 6" key="1">
    <citation type="submission" date="2020-05" db="EMBL/GenBank/DDBJ databases">
        <title>Aquincola sp. isolate from soil.</title>
        <authorList>
            <person name="Han J."/>
            <person name="Kim D.-U."/>
        </authorList>
    </citation>
    <scope>NUCLEOTIDE SEQUENCE [LARGE SCALE GENOMIC DNA]</scope>
    <source>
        <strain evidence="5 6">S2</strain>
    </source>
</reference>
<proteinExistence type="predicted"/>
<protein>
    <recommendedName>
        <fullName evidence="1">diguanylate cyclase</fullName>
        <ecNumber evidence="1">2.7.7.65</ecNumber>
    </recommendedName>
</protein>
<sequence>MTTPAQLAKGALRRLAMSKLEPTPANYARCYAEEAGEAAPAEGALPAKAKPLLERLITRASDDAALRAEVLGALNEGRYDDALRTLDRAGDANVTQGQAWATLVERLARALERGSKQWTPARKKDSLQRVVDGSRKDAQRLQQRLKQLVHSWETDTADASVEVQEGADAAGERGTSIEVAGGAAVPVAVAGAAPLDHQPRITDALEGALRAGLPADQPRAAELADELASWAQRIRGEGATIAVAEGVVEVCQRVRRLFAHRHHLVDELMALCRSLTDSLTELSEDESWARGQSQSLRTRLEGDAGARAVRAARELLADTRERQRSMRSERAKARDALKAMITHMLSEIGELGQVTGRFNDKVIGYADVIERADSIESLADVVRELVGESRAVHEVIAGARQRMDAEHARAGELEAQVLKLESELRRLSDEVSTDALTQVANRRGLAQVFDAERARVDRGGPAFAVGLIDIDNFKKLNDTLGHAAGDVALKALAARVKEWLRPVDHVARFGGEEFVVLLTATPVDEAQQVLTRLQRQLSASLFMHDGREVFVTFSAGVTTYRGGEALELALERADEALYEAKRTGKNRTCIA</sequence>
<comment type="catalytic activity">
    <reaction evidence="2">
        <text>2 GTP = 3',3'-c-di-GMP + 2 diphosphate</text>
        <dbReference type="Rhea" id="RHEA:24898"/>
        <dbReference type="ChEBI" id="CHEBI:33019"/>
        <dbReference type="ChEBI" id="CHEBI:37565"/>
        <dbReference type="ChEBI" id="CHEBI:58805"/>
        <dbReference type="EC" id="2.7.7.65"/>
    </reaction>
</comment>
<evidence type="ECO:0000256" key="1">
    <source>
        <dbReference type="ARBA" id="ARBA00012528"/>
    </source>
</evidence>
<evidence type="ECO:0000256" key="3">
    <source>
        <dbReference type="SAM" id="Coils"/>
    </source>
</evidence>
<organism evidence="5 6">
    <name type="scientific">Pseudaquabacterium terrae</name>
    <dbReference type="NCBI Taxonomy" id="2732868"/>
    <lineage>
        <taxon>Bacteria</taxon>
        <taxon>Pseudomonadati</taxon>
        <taxon>Pseudomonadota</taxon>
        <taxon>Betaproteobacteria</taxon>
        <taxon>Burkholderiales</taxon>
        <taxon>Sphaerotilaceae</taxon>
        <taxon>Pseudaquabacterium</taxon>
    </lineage>
</organism>
<dbReference type="PANTHER" id="PTHR45138:SF9">
    <property type="entry name" value="DIGUANYLATE CYCLASE DGCM-RELATED"/>
    <property type="match status" value="1"/>
</dbReference>
<dbReference type="Proteomes" id="UP000737171">
    <property type="component" value="Unassembled WGS sequence"/>
</dbReference>
<dbReference type="Pfam" id="PF00990">
    <property type="entry name" value="GGDEF"/>
    <property type="match status" value="1"/>
</dbReference>
<gene>
    <name evidence="5" type="ORF">HLB44_25380</name>
</gene>
<feature type="domain" description="GGDEF" evidence="4">
    <location>
        <begin position="461"/>
        <end position="591"/>
    </location>
</feature>
<dbReference type="RefSeq" id="WP_173129206.1">
    <property type="nucleotide sequence ID" value="NZ_JABRWJ010000008.1"/>
</dbReference>
<dbReference type="InterPro" id="IPR029787">
    <property type="entry name" value="Nucleotide_cyclase"/>
</dbReference>
<dbReference type="InterPro" id="IPR043128">
    <property type="entry name" value="Rev_trsase/Diguanyl_cyclase"/>
</dbReference>
<keyword evidence="3" id="KW-0175">Coiled coil</keyword>
<dbReference type="SUPFAM" id="SSF55073">
    <property type="entry name" value="Nucleotide cyclase"/>
    <property type="match status" value="1"/>
</dbReference>
<dbReference type="PROSITE" id="PS50887">
    <property type="entry name" value="GGDEF"/>
    <property type="match status" value="1"/>
</dbReference>
<comment type="caution">
    <text evidence="5">The sequence shown here is derived from an EMBL/GenBank/DDBJ whole genome shotgun (WGS) entry which is preliminary data.</text>
</comment>
<dbReference type="PANTHER" id="PTHR45138">
    <property type="entry name" value="REGULATORY COMPONENTS OF SENSORY TRANSDUCTION SYSTEM"/>
    <property type="match status" value="1"/>
</dbReference>
<dbReference type="Gene3D" id="3.30.70.270">
    <property type="match status" value="1"/>
</dbReference>
<keyword evidence="6" id="KW-1185">Reference proteome</keyword>
<evidence type="ECO:0000256" key="2">
    <source>
        <dbReference type="ARBA" id="ARBA00034247"/>
    </source>
</evidence>
<dbReference type="NCBIfam" id="TIGR00254">
    <property type="entry name" value="GGDEF"/>
    <property type="match status" value="1"/>
</dbReference>
<accession>A0ABX2EP81</accession>
<evidence type="ECO:0000313" key="5">
    <source>
        <dbReference type="EMBL" id="NRF70346.1"/>
    </source>
</evidence>
<dbReference type="SMART" id="SM00267">
    <property type="entry name" value="GGDEF"/>
    <property type="match status" value="1"/>
</dbReference>
<dbReference type="EC" id="2.7.7.65" evidence="1"/>
<feature type="coiled-coil region" evidence="3">
    <location>
        <begin position="396"/>
        <end position="430"/>
    </location>
</feature>
<name>A0ABX2EP81_9BURK</name>
<dbReference type="CDD" id="cd01949">
    <property type="entry name" value="GGDEF"/>
    <property type="match status" value="1"/>
</dbReference>
<dbReference type="InterPro" id="IPR050469">
    <property type="entry name" value="Diguanylate_Cyclase"/>
</dbReference>
<dbReference type="EMBL" id="JABRWJ010000008">
    <property type="protein sequence ID" value="NRF70346.1"/>
    <property type="molecule type" value="Genomic_DNA"/>
</dbReference>
<evidence type="ECO:0000259" key="4">
    <source>
        <dbReference type="PROSITE" id="PS50887"/>
    </source>
</evidence>
<dbReference type="InterPro" id="IPR000160">
    <property type="entry name" value="GGDEF_dom"/>
</dbReference>